<feature type="coiled-coil region" evidence="1">
    <location>
        <begin position="111"/>
        <end position="145"/>
    </location>
</feature>
<feature type="non-terminal residue" evidence="3">
    <location>
        <position position="1"/>
    </location>
</feature>
<dbReference type="Gene3D" id="3.40.50.300">
    <property type="entry name" value="P-loop containing nucleotide triphosphate hydrolases"/>
    <property type="match status" value="1"/>
</dbReference>
<keyword evidence="1" id="KW-0175">Coiled coil</keyword>
<name>A0A0F9ICV8_9ZZZZ</name>
<evidence type="ECO:0000313" key="3">
    <source>
        <dbReference type="EMBL" id="KKM25426.1"/>
    </source>
</evidence>
<evidence type="ECO:0000259" key="2">
    <source>
        <dbReference type="Pfam" id="PF02463"/>
    </source>
</evidence>
<dbReference type="EMBL" id="LAZR01012722">
    <property type="protein sequence ID" value="KKM25426.1"/>
    <property type="molecule type" value="Genomic_DNA"/>
</dbReference>
<dbReference type="InterPro" id="IPR027417">
    <property type="entry name" value="P-loop_NTPase"/>
</dbReference>
<dbReference type="Pfam" id="PF02463">
    <property type="entry name" value="SMC_N"/>
    <property type="match status" value="1"/>
</dbReference>
<reference evidence="3" key="1">
    <citation type="journal article" date="2015" name="Nature">
        <title>Complex archaea that bridge the gap between prokaryotes and eukaryotes.</title>
        <authorList>
            <person name="Spang A."/>
            <person name="Saw J.H."/>
            <person name="Jorgensen S.L."/>
            <person name="Zaremba-Niedzwiedzka K."/>
            <person name="Martijn J."/>
            <person name="Lind A.E."/>
            <person name="van Eijk R."/>
            <person name="Schleper C."/>
            <person name="Guy L."/>
            <person name="Ettema T.J."/>
        </authorList>
    </citation>
    <scope>NUCLEOTIDE SEQUENCE</scope>
</reference>
<protein>
    <recommendedName>
        <fullName evidence="2">RecF/RecN/SMC N-terminal domain-containing protein</fullName>
    </recommendedName>
</protein>
<feature type="domain" description="RecF/RecN/SMC N-terminal" evidence="2">
    <location>
        <begin position="200"/>
        <end position="311"/>
    </location>
</feature>
<comment type="caution">
    <text evidence="3">The sequence shown here is derived from an EMBL/GenBank/DDBJ whole genome shotgun (WGS) entry which is preliminary data.</text>
</comment>
<dbReference type="SUPFAM" id="SSF52540">
    <property type="entry name" value="P-loop containing nucleoside triphosphate hydrolases"/>
    <property type="match status" value="1"/>
</dbReference>
<gene>
    <name evidence="3" type="ORF">LCGC14_1595130</name>
</gene>
<accession>A0A0F9ICV8</accession>
<evidence type="ECO:0000256" key="1">
    <source>
        <dbReference type="SAM" id="Coils"/>
    </source>
</evidence>
<dbReference type="AlphaFoldDB" id="A0A0F9ICV8"/>
<dbReference type="InterPro" id="IPR003395">
    <property type="entry name" value="RecF/RecN/SMC_N"/>
</dbReference>
<dbReference type="PANTHER" id="PTHR43977">
    <property type="entry name" value="STRUCTURAL MAINTENANCE OF CHROMOSOMES PROTEIN 3"/>
    <property type="match status" value="1"/>
</dbReference>
<proteinExistence type="predicted"/>
<organism evidence="3">
    <name type="scientific">marine sediment metagenome</name>
    <dbReference type="NCBI Taxonomy" id="412755"/>
    <lineage>
        <taxon>unclassified sequences</taxon>
        <taxon>metagenomes</taxon>
        <taxon>ecological metagenomes</taxon>
    </lineage>
</organism>
<sequence length="326" mass="37493">EEDALLSKREKGNQEFRKFIEALEQEKNNVRTIERDMQTHVLTSERTKFKIQEIDGKWRSLGFSSNELRRAQPDRSAVPEDEAEKTEHTIERLRVDVIAAGEIDAVLIEEAKETEERYTFLEGELQDLEKASQDLHRVIHTLDERIHKDFKKYFDLVNREFNTYFRLMFRGGKARLRLIQKQQFTKDETVDGEQEEIVGAEPKIEQESIAGIDIQLSLPRKKMTNIDMLSGGEKTLVSLAALFALIAVSPPPFLVLDEIDAALDEVNAQRFAELIKEFSHKTQFIIVTHNRVTMEVIDTLYGITMGNEGVSRVLSMKLEEAERVAG</sequence>